<proteinExistence type="predicted"/>
<dbReference type="Proteomes" id="UP000663802">
    <property type="component" value="Unassembled WGS sequence"/>
</dbReference>
<evidence type="ECO:0000313" key="3">
    <source>
        <dbReference type="Proteomes" id="UP000663802"/>
    </source>
</evidence>
<dbReference type="EMBL" id="BMBA01000001">
    <property type="protein sequence ID" value="GFZ29873.1"/>
    <property type="molecule type" value="Genomic_DNA"/>
</dbReference>
<protein>
    <submittedName>
        <fullName evidence="2">Aminoglycoside phosphotransferase</fullName>
    </submittedName>
</protein>
<dbReference type="PANTHER" id="PTHR21310:SF15">
    <property type="entry name" value="AMINOGLYCOSIDE PHOSPHOTRANSFERASE DOMAIN-CONTAINING PROTEIN"/>
    <property type="match status" value="1"/>
</dbReference>
<dbReference type="SUPFAM" id="SSF56112">
    <property type="entry name" value="Protein kinase-like (PK-like)"/>
    <property type="match status" value="1"/>
</dbReference>
<accession>A0ABQ1E566</accession>
<keyword evidence="3" id="KW-1185">Reference proteome</keyword>
<gene>
    <name evidence="2" type="ORF">CSC2_03990</name>
</gene>
<dbReference type="InterPro" id="IPR002575">
    <property type="entry name" value="Aminoglycoside_PTrfase"/>
</dbReference>
<feature type="domain" description="Aminoglycoside phosphotransferase" evidence="1">
    <location>
        <begin position="16"/>
        <end position="201"/>
    </location>
</feature>
<evidence type="ECO:0000259" key="1">
    <source>
        <dbReference type="Pfam" id="PF01636"/>
    </source>
</evidence>
<dbReference type="Gene3D" id="3.30.200.20">
    <property type="entry name" value="Phosphorylase Kinase, domain 1"/>
    <property type="match status" value="1"/>
</dbReference>
<dbReference type="PANTHER" id="PTHR21310">
    <property type="entry name" value="AMINOGLYCOSIDE PHOSPHOTRANSFERASE-RELATED-RELATED"/>
    <property type="match status" value="1"/>
</dbReference>
<evidence type="ECO:0000313" key="2">
    <source>
        <dbReference type="EMBL" id="GFZ29873.1"/>
    </source>
</evidence>
<dbReference type="InterPro" id="IPR011009">
    <property type="entry name" value="Kinase-like_dom_sf"/>
</dbReference>
<name>A0ABQ1E566_9CLOT</name>
<reference evidence="2 3" key="1">
    <citation type="journal article" date="2021" name="Int. J. Syst. Evol. Microbiol.">
        <title>Clostridium zeae sp. nov., isolated from corn silage.</title>
        <authorList>
            <person name="Kobayashi H."/>
            <person name="Tanizawa Y."/>
            <person name="Yagura M."/>
            <person name="Sakamoto M."/>
            <person name="Ohkuma M."/>
            <person name="Tohno M."/>
        </authorList>
    </citation>
    <scope>NUCLEOTIDE SEQUENCE [LARGE SCALE GENOMIC DNA]</scope>
    <source>
        <strain evidence="2 3">CSC2</strain>
    </source>
</reference>
<dbReference type="RefSeq" id="WP_206867880.1">
    <property type="nucleotide sequence ID" value="NZ_BMBA01000001.1"/>
</dbReference>
<sequence length="291" mass="33377">MYLLNLIMIELNEIKLLAQGGQAEIYELDNDKVIRVLRNVEDEEYLKAEMETMQALKKKNKAVPTVYEYTKINGRPSIIMERLKGDTMLDHIKKNPLQLFKYAEKLANLHVDITSSVEGLGLILINDRASYLIPKAEMLEDDVKKFVLDILADLPKGNDVCHGDFHPGNIMIVDNKYYIIDWFGATYGRKLSDIAHTYLILRNTPKIPGISKFQNYLMGISGSIISGKYISALEKIQAIDYSEFSKWLVIRAAERVYYGMPLEKDALVNFIKRCMRAQSDGVNPDGWWKFI</sequence>
<dbReference type="InterPro" id="IPR051678">
    <property type="entry name" value="AGP_Transferase"/>
</dbReference>
<dbReference type="Gene3D" id="3.90.1200.10">
    <property type="match status" value="1"/>
</dbReference>
<organism evidence="2 3">
    <name type="scientific">Clostridium zeae</name>
    <dbReference type="NCBI Taxonomy" id="2759022"/>
    <lineage>
        <taxon>Bacteria</taxon>
        <taxon>Bacillati</taxon>
        <taxon>Bacillota</taxon>
        <taxon>Clostridia</taxon>
        <taxon>Eubacteriales</taxon>
        <taxon>Clostridiaceae</taxon>
        <taxon>Clostridium</taxon>
    </lineage>
</organism>
<comment type="caution">
    <text evidence="2">The sequence shown here is derived from an EMBL/GenBank/DDBJ whole genome shotgun (WGS) entry which is preliminary data.</text>
</comment>
<dbReference type="Pfam" id="PF01636">
    <property type="entry name" value="APH"/>
    <property type="match status" value="1"/>
</dbReference>